<dbReference type="InterPro" id="IPR003148">
    <property type="entry name" value="RCK_N"/>
</dbReference>
<dbReference type="Pfam" id="PF02080">
    <property type="entry name" value="TrkA_C"/>
    <property type="match status" value="1"/>
</dbReference>
<gene>
    <name evidence="3" type="primary">ktrA</name>
    <name evidence="3" type="ORF">HRbin17_01889</name>
</gene>
<evidence type="ECO:0000313" key="4">
    <source>
        <dbReference type="Proteomes" id="UP000236173"/>
    </source>
</evidence>
<feature type="domain" description="RCK N-terminal" evidence="1">
    <location>
        <begin position="3"/>
        <end position="120"/>
    </location>
</feature>
<comment type="caution">
    <text evidence="3">The sequence shown here is derived from an EMBL/GenBank/DDBJ whole genome shotgun (WGS) entry which is preliminary data.</text>
</comment>
<name>A0A2H5XE00_9BACT</name>
<dbReference type="AlphaFoldDB" id="A0A2H5XE00"/>
<dbReference type="InterPro" id="IPR050721">
    <property type="entry name" value="Trk_Ktr_HKT_K-transport"/>
</dbReference>
<dbReference type="SUPFAM" id="SSF116726">
    <property type="entry name" value="TrkA C-terminal domain-like"/>
    <property type="match status" value="1"/>
</dbReference>
<dbReference type="Pfam" id="PF02254">
    <property type="entry name" value="TrkA_N"/>
    <property type="match status" value="1"/>
</dbReference>
<dbReference type="SUPFAM" id="SSF51735">
    <property type="entry name" value="NAD(P)-binding Rossmann-fold domains"/>
    <property type="match status" value="1"/>
</dbReference>
<dbReference type="GO" id="GO:0006813">
    <property type="term" value="P:potassium ion transport"/>
    <property type="evidence" value="ECO:0007669"/>
    <property type="project" value="InterPro"/>
</dbReference>
<dbReference type="Gene3D" id="3.40.50.720">
    <property type="entry name" value="NAD(P)-binding Rossmann-like Domain"/>
    <property type="match status" value="1"/>
</dbReference>
<sequence>MKRCSVLVIGLGYFGQAVAETLLQMGHEVVGVDRDQQVVDAVRDWLEHLYCFDATDEDMLKRLGTGEFDACVVGTGADLGNSVLLTAILRDLGAKFIAAKAVTDRQAHILRKVGADLIVFPEKEMGRRLAHQLLSPGRILEHLQFDPEWSVEEIEAPAWMVGKTLRELDLRRRLGVTVIAVRRNKQLLPNPGGDDEIRAGDLLVVFGRNADLERLVSG</sequence>
<dbReference type="PROSITE" id="PS51202">
    <property type="entry name" value="RCK_C"/>
    <property type="match status" value="1"/>
</dbReference>
<dbReference type="PANTHER" id="PTHR43833:SF7">
    <property type="entry name" value="KTR SYSTEM POTASSIUM UPTAKE PROTEIN C"/>
    <property type="match status" value="1"/>
</dbReference>
<dbReference type="EMBL" id="BEHT01000026">
    <property type="protein sequence ID" value="GBC99367.1"/>
    <property type="molecule type" value="Genomic_DNA"/>
</dbReference>
<organism evidence="3 4">
    <name type="scientific">Candidatus Fervidibacter japonicus</name>
    <dbReference type="NCBI Taxonomy" id="2035412"/>
    <lineage>
        <taxon>Bacteria</taxon>
        <taxon>Candidatus Fervidibacterota</taxon>
        <taxon>Candidatus Fervidibacter</taxon>
    </lineage>
</organism>
<dbReference type="Proteomes" id="UP000236173">
    <property type="component" value="Unassembled WGS sequence"/>
</dbReference>
<feature type="domain" description="RCK C-terminal" evidence="2">
    <location>
        <begin position="138"/>
        <end position="218"/>
    </location>
</feature>
<dbReference type="GO" id="GO:0008324">
    <property type="term" value="F:monoatomic cation transmembrane transporter activity"/>
    <property type="evidence" value="ECO:0007669"/>
    <property type="project" value="InterPro"/>
</dbReference>
<evidence type="ECO:0000259" key="1">
    <source>
        <dbReference type="PROSITE" id="PS51201"/>
    </source>
</evidence>
<evidence type="ECO:0000313" key="3">
    <source>
        <dbReference type="EMBL" id="GBC99367.1"/>
    </source>
</evidence>
<accession>A0A2H5XE00</accession>
<evidence type="ECO:0000259" key="2">
    <source>
        <dbReference type="PROSITE" id="PS51202"/>
    </source>
</evidence>
<dbReference type="InterPro" id="IPR006037">
    <property type="entry name" value="RCK_C"/>
</dbReference>
<dbReference type="InterPro" id="IPR036291">
    <property type="entry name" value="NAD(P)-bd_dom_sf"/>
</dbReference>
<proteinExistence type="predicted"/>
<dbReference type="Gene3D" id="3.30.70.1450">
    <property type="entry name" value="Regulator of K+ conductance, C-terminal domain"/>
    <property type="match status" value="1"/>
</dbReference>
<reference evidence="4" key="1">
    <citation type="submission" date="2017-09" db="EMBL/GenBank/DDBJ databases">
        <title>Metaegenomics of thermophilic ammonia-oxidizing enrichment culture.</title>
        <authorList>
            <person name="Kato S."/>
            <person name="Suzuki K."/>
        </authorList>
    </citation>
    <scope>NUCLEOTIDE SEQUENCE [LARGE SCALE GENOMIC DNA]</scope>
</reference>
<dbReference type="InterPro" id="IPR036721">
    <property type="entry name" value="RCK_C_sf"/>
</dbReference>
<dbReference type="PROSITE" id="PS51201">
    <property type="entry name" value="RCK_N"/>
    <property type="match status" value="1"/>
</dbReference>
<protein>
    <submittedName>
        <fullName evidence="3">Ktr system potassium uptake protein A</fullName>
    </submittedName>
</protein>
<dbReference type="PANTHER" id="PTHR43833">
    <property type="entry name" value="POTASSIUM CHANNEL PROTEIN 2-RELATED-RELATED"/>
    <property type="match status" value="1"/>
</dbReference>